<dbReference type="InterPro" id="IPR018306">
    <property type="entry name" value="Phage_T5_Orf172_DNA-bd"/>
</dbReference>
<dbReference type="HOGENOM" id="CLU_672757_0_0_1"/>
<name>A0A066XT02_COLSU</name>
<comment type="caution">
    <text evidence="3">The sequence shown here is derived from an EMBL/GenBank/DDBJ whole genome shotgun (WGS) entry which is preliminary data.</text>
</comment>
<dbReference type="STRING" id="1173701.A0A066XT02"/>
<dbReference type="OMA" id="DANPHIK"/>
<proteinExistence type="predicted"/>
<evidence type="ECO:0000256" key="1">
    <source>
        <dbReference type="SAM" id="MobiDB-lite"/>
    </source>
</evidence>
<dbReference type="EMBL" id="JMSE01000603">
    <property type="protein sequence ID" value="KDN68876.1"/>
    <property type="molecule type" value="Genomic_DNA"/>
</dbReference>
<accession>A0A066XT02</accession>
<protein>
    <recommendedName>
        <fullName evidence="2">Bacteriophage T5 Orf172 DNA-binding domain-containing protein</fullName>
    </recommendedName>
</protein>
<reference evidence="4" key="1">
    <citation type="journal article" date="2014" name="Genome Announc.">
        <title>Draft genome sequence of Colletotrichum sublineola, a destructive pathogen of cultivated sorghum.</title>
        <authorList>
            <person name="Baroncelli R."/>
            <person name="Sanz-Martin J.M."/>
            <person name="Rech G.E."/>
            <person name="Sukno S.A."/>
            <person name="Thon M.R."/>
        </authorList>
    </citation>
    <scope>NUCLEOTIDE SEQUENCE [LARGE SCALE GENOMIC DNA]</scope>
    <source>
        <strain evidence="4">TX430BB</strain>
    </source>
</reference>
<dbReference type="PANTHER" id="PTHR28094">
    <property type="entry name" value="MEIOTICALLY UP-REGULATED GENE 113 PROTEIN"/>
    <property type="match status" value="1"/>
</dbReference>
<dbReference type="AlphaFoldDB" id="A0A066XT02"/>
<dbReference type="OrthoDB" id="2417614at2759"/>
<feature type="domain" description="Bacteriophage T5 Orf172 DNA-binding" evidence="2">
    <location>
        <begin position="265"/>
        <end position="357"/>
    </location>
</feature>
<dbReference type="Pfam" id="PF10544">
    <property type="entry name" value="T5orf172"/>
    <property type="match status" value="1"/>
</dbReference>
<sequence>MAVLIQPKWPQTPADLQACLSTPLGSCTSCQGRSKTKPTCRNLISKDSRKRISSVVLEILASGSLSSAAQHLERLASLVLCKRQHQKQTADKTAEWERRIREFLGLNGDGEQDDGKFETESEGQESRTAVVSVKTTGSCVAKPSDAGRLLVIDGVESKPVIEKRLVNLVVKQETVKQEDDGCKFVLDSIPFNPQPSKSAICSDPLKKQTVHTFTPYQRPATTRKINITIVKKLLTPYTEGEQKAVGTGYIYGYKLPKSHTTATGTDTDRMIKIGYTNNPERRMRKWQSTCHYTPHPVLVRSVPHYIKMEKVVHLHLANERRRDLACPGCCKENGTSTDHKEFFEVDVEKARAVVGMWAAWAGLGPFDQDGRLTAYWTARLDALDLDDDGCWDIFVSGKGKTKAGSKLAVDGGVA</sequence>
<organism evidence="3 4">
    <name type="scientific">Colletotrichum sublineola</name>
    <name type="common">Sorghum anthracnose fungus</name>
    <dbReference type="NCBI Taxonomy" id="1173701"/>
    <lineage>
        <taxon>Eukaryota</taxon>
        <taxon>Fungi</taxon>
        <taxon>Dikarya</taxon>
        <taxon>Ascomycota</taxon>
        <taxon>Pezizomycotina</taxon>
        <taxon>Sordariomycetes</taxon>
        <taxon>Hypocreomycetidae</taxon>
        <taxon>Glomerellales</taxon>
        <taxon>Glomerellaceae</taxon>
        <taxon>Colletotrichum</taxon>
        <taxon>Colletotrichum graminicola species complex</taxon>
    </lineage>
</organism>
<feature type="region of interest" description="Disordered" evidence="1">
    <location>
        <begin position="108"/>
        <end position="128"/>
    </location>
</feature>
<dbReference type="Proteomes" id="UP000027238">
    <property type="component" value="Unassembled WGS sequence"/>
</dbReference>
<dbReference type="SMART" id="SM00974">
    <property type="entry name" value="T5orf172"/>
    <property type="match status" value="1"/>
</dbReference>
<evidence type="ECO:0000313" key="4">
    <source>
        <dbReference type="Proteomes" id="UP000027238"/>
    </source>
</evidence>
<dbReference type="InterPro" id="IPR053006">
    <property type="entry name" value="Meiosis_regulatory"/>
</dbReference>
<keyword evidence="4" id="KW-1185">Reference proteome</keyword>
<dbReference type="eggNOG" id="ENOG502RPP8">
    <property type="taxonomic scope" value="Eukaryota"/>
</dbReference>
<evidence type="ECO:0000259" key="2">
    <source>
        <dbReference type="SMART" id="SM00974"/>
    </source>
</evidence>
<evidence type="ECO:0000313" key="3">
    <source>
        <dbReference type="EMBL" id="KDN68876.1"/>
    </source>
</evidence>
<gene>
    <name evidence="3" type="ORF">CSUB01_07688</name>
</gene>
<dbReference type="PANTHER" id="PTHR28094:SF1">
    <property type="entry name" value="MEIOTICALLY UP-REGULATED GENE 113 PROTEIN"/>
    <property type="match status" value="1"/>
</dbReference>